<evidence type="ECO:0000256" key="1">
    <source>
        <dbReference type="ARBA" id="ARBA00023125"/>
    </source>
</evidence>
<dbReference type="PANTHER" id="PTHR46797:SF2">
    <property type="entry name" value="TRANSCRIPTIONAL REGULATOR"/>
    <property type="match status" value="1"/>
</dbReference>
<evidence type="ECO:0000313" key="3">
    <source>
        <dbReference type="EMBL" id="CUK24380.1"/>
    </source>
</evidence>
<dbReference type="InterPro" id="IPR010982">
    <property type="entry name" value="Lambda_DNA-bd_dom_sf"/>
</dbReference>
<feature type="domain" description="HTH cro/C1-type" evidence="2">
    <location>
        <begin position="16"/>
        <end position="70"/>
    </location>
</feature>
<keyword evidence="4" id="KW-1185">Reference proteome</keyword>
<dbReference type="STRING" id="1715691.TA5113_00788"/>
<dbReference type="CDD" id="cd02209">
    <property type="entry name" value="cupin_XRE_C"/>
    <property type="match status" value="1"/>
</dbReference>
<dbReference type="AlphaFoldDB" id="A0A0P1IL89"/>
<dbReference type="SUPFAM" id="SSF47413">
    <property type="entry name" value="lambda repressor-like DNA-binding domains"/>
    <property type="match status" value="1"/>
</dbReference>
<dbReference type="InterPro" id="IPR014710">
    <property type="entry name" value="RmlC-like_jellyroll"/>
</dbReference>
<keyword evidence="1" id="KW-0238">DNA-binding</keyword>
<dbReference type="Gene3D" id="1.10.260.40">
    <property type="entry name" value="lambda repressor-like DNA-binding domains"/>
    <property type="match status" value="1"/>
</dbReference>
<dbReference type="Pfam" id="PF07883">
    <property type="entry name" value="Cupin_2"/>
    <property type="match status" value="1"/>
</dbReference>
<sequence length="190" mass="20988">MLQSPPSFSKSLGVDLRALRKARGLTLAEMADELGRSVGWLSQVERDKSDPSISDLQAIAKCLDVPMSMLFGQNDTPAEEHGYIVRAGSRRPIGSKEEGLVEELLSPDLTDDFEMVHSTFLPGARMDTPNQRPTQEVGYLIAGRLDLTVGDRHFTVLAGDSFRIRGEAYKWANPYEEPAVAIWVIAPPVY</sequence>
<dbReference type="InterPro" id="IPR013096">
    <property type="entry name" value="Cupin_2"/>
</dbReference>
<dbReference type="InterPro" id="IPR001387">
    <property type="entry name" value="Cro/C1-type_HTH"/>
</dbReference>
<reference evidence="4" key="1">
    <citation type="submission" date="2015-09" db="EMBL/GenBank/DDBJ databases">
        <authorList>
            <person name="Rodrigo-Torres Lidia"/>
            <person name="Arahal R.David."/>
        </authorList>
    </citation>
    <scope>NUCLEOTIDE SEQUENCE [LARGE SCALE GENOMIC DNA]</scope>
    <source>
        <strain evidence="4">CECT 5114</strain>
    </source>
</reference>
<dbReference type="GO" id="GO:0005829">
    <property type="term" value="C:cytosol"/>
    <property type="evidence" value="ECO:0007669"/>
    <property type="project" value="TreeGrafter"/>
</dbReference>
<dbReference type="SUPFAM" id="SSF51182">
    <property type="entry name" value="RmlC-like cupins"/>
    <property type="match status" value="1"/>
</dbReference>
<evidence type="ECO:0000313" key="4">
    <source>
        <dbReference type="Proteomes" id="UP000051184"/>
    </source>
</evidence>
<evidence type="ECO:0000259" key="2">
    <source>
        <dbReference type="PROSITE" id="PS50943"/>
    </source>
</evidence>
<dbReference type="GO" id="GO:0003700">
    <property type="term" value="F:DNA-binding transcription factor activity"/>
    <property type="evidence" value="ECO:0007669"/>
    <property type="project" value="TreeGrafter"/>
</dbReference>
<dbReference type="Pfam" id="PF13560">
    <property type="entry name" value="HTH_31"/>
    <property type="match status" value="1"/>
</dbReference>
<dbReference type="PANTHER" id="PTHR46797">
    <property type="entry name" value="HTH-TYPE TRANSCRIPTIONAL REGULATOR"/>
    <property type="match status" value="1"/>
</dbReference>
<name>A0A0P1IL89_9RHOB</name>
<accession>A0A0P1IL89</accession>
<dbReference type="OrthoDB" id="9814751at2"/>
<dbReference type="Proteomes" id="UP000051184">
    <property type="component" value="Unassembled WGS sequence"/>
</dbReference>
<dbReference type="RefSeq" id="WP_058313398.1">
    <property type="nucleotide sequence ID" value="NZ_CYTO01000008.1"/>
</dbReference>
<dbReference type="GO" id="GO:0003677">
    <property type="term" value="F:DNA binding"/>
    <property type="evidence" value="ECO:0007669"/>
    <property type="project" value="UniProtKB-KW"/>
</dbReference>
<dbReference type="PROSITE" id="PS50943">
    <property type="entry name" value="HTH_CROC1"/>
    <property type="match status" value="1"/>
</dbReference>
<dbReference type="EMBL" id="CYUE01000002">
    <property type="protein sequence ID" value="CUK24380.1"/>
    <property type="molecule type" value="Genomic_DNA"/>
</dbReference>
<dbReference type="InterPro" id="IPR011051">
    <property type="entry name" value="RmlC_Cupin_sf"/>
</dbReference>
<dbReference type="InterPro" id="IPR050807">
    <property type="entry name" value="TransReg_Diox_bact_type"/>
</dbReference>
<gene>
    <name evidence="3" type="primary">puuR_1</name>
    <name evidence="3" type="ORF">TA5114_00163</name>
</gene>
<dbReference type="CDD" id="cd00093">
    <property type="entry name" value="HTH_XRE"/>
    <property type="match status" value="1"/>
</dbReference>
<dbReference type="SMART" id="SM00530">
    <property type="entry name" value="HTH_XRE"/>
    <property type="match status" value="1"/>
</dbReference>
<dbReference type="Gene3D" id="2.60.120.10">
    <property type="entry name" value="Jelly Rolls"/>
    <property type="match status" value="1"/>
</dbReference>
<organism evidence="3 4">
    <name type="scientific">Cognatishimia activa</name>
    <dbReference type="NCBI Taxonomy" id="1715691"/>
    <lineage>
        <taxon>Bacteria</taxon>
        <taxon>Pseudomonadati</taxon>
        <taxon>Pseudomonadota</taxon>
        <taxon>Alphaproteobacteria</taxon>
        <taxon>Rhodobacterales</taxon>
        <taxon>Paracoccaceae</taxon>
        <taxon>Cognatishimia</taxon>
    </lineage>
</organism>
<protein>
    <submittedName>
        <fullName evidence="3">HTH-type transcriptional regulator PuuR</fullName>
    </submittedName>
</protein>
<proteinExistence type="predicted"/>